<evidence type="ECO:0000256" key="2">
    <source>
        <dbReference type="ARBA" id="ARBA00022692"/>
    </source>
</evidence>
<dbReference type="GO" id="GO:0016020">
    <property type="term" value="C:membrane"/>
    <property type="evidence" value="ECO:0007669"/>
    <property type="project" value="UniProtKB-SubCell"/>
</dbReference>
<sequence>MKLVEKINDLKNNTSVMKYLRNTSWLLIDNALKLIVGLFIGAWVARHLGPEEFGIYSYAISFVAMFGGVATLGLDSIVVRELVKKEDCNAEILATTFVLKVFGASSALLLLCIALILFSISNEIKLISLIMGVTFLFQTSNVIKLYFQSIVKSKYFVIANIISVIISAIIKIILILSNAPLIDFAKVFLFDSLSLSLLLIYFYIKKTKFKIKDYSFNRQLAKELLKDSWPLIFAAIASVIKLKLGHVMLGSLGSFEDVGYYAAALRISELWFLIPVLLGSSIYPALIKARKGGPNMLKARVLLITRVMLAFAVPFAILVSVISEFLMVFLFGADYREAGHYLSIQIWSGLPYVVLFAYSQVTYIESKTKIHLYLSILSIASIAIFNYWLIPLFGGIGAVYASLITALLGSGLMIALVEKDIKIFTKGTKYV</sequence>
<reference evidence="6" key="1">
    <citation type="journal article" date="2018" name="Genome Biol.">
        <title>SKESA: strategic k-mer extension for scrupulous assemblies.</title>
        <authorList>
            <person name="Souvorov A."/>
            <person name="Agarwala R."/>
            <person name="Lipman D.J."/>
        </authorList>
    </citation>
    <scope>NUCLEOTIDE SEQUENCE</scope>
    <source>
        <strain evidence="6">1930</strain>
    </source>
</reference>
<evidence type="ECO:0000256" key="3">
    <source>
        <dbReference type="ARBA" id="ARBA00022989"/>
    </source>
</evidence>
<dbReference type="Proteomes" id="UP000555836">
    <property type="component" value="Unassembled WGS sequence"/>
</dbReference>
<feature type="transmembrane region" description="Helical" evidence="5">
    <location>
        <begin position="307"/>
        <end position="332"/>
    </location>
</feature>
<evidence type="ECO:0000256" key="1">
    <source>
        <dbReference type="ARBA" id="ARBA00004141"/>
    </source>
</evidence>
<accession>A0A7Y0S9P2</accession>
<dbReference type="RefSeq" id="WP_052036835.1">
    <property type="nucleotide sequence ID" value="NZ_CP020034.1"/>
</dbReference>
<gene>
    <name evidence="7" type="ORF">HKB21_24380</name>
    <name evidence="6" type="ORF">I7278_13110</name>
</gene>
<comment type="subcellular location">
    <subcellularLocation>
        <location evidence="1">Membrane</location>
        <topology evidence="1">Multi-pass membrane protein</topology>
    </subcellularLocation>
</comment>
<dbReference type="AlphaFoldDB" id="A0A7Y0S9P2"/>
<dbReference type="PANTHER" id="PTHR43424:SF1">
    <property type="entry name" value="LOCUS PUTATIVE PROTEIN 1-RELATED"/>
    <property type="match status" value="1"/>
</dbReference>
<feature type="transmembrane region" description="Helical" evidence="5">
    <location>
        <begin position="396"/>
        <end position="417"/>
    </location>
</feature>
<evidence type="ECO:0000313" key="7">
    <source>
        <dbReference type="EMBL" id="NMU28752.1"/>
    </source>
</evidence>
<comment type="caution">
    <text evidence="7">The sequence shown here is derived from an EMBL/GenBank/DDBJ whole genome shotgun (WGS) entry which is preliminary data.</text>
</comment>
<organism evidence="7 8">
    <name type="scientific">Vibrio parahaemolyticus</name>
    <dbReference type="NCBI Taxonomy" id="670"/>
    <lineage>
        <taxon>Bacteria</taxon>
        <taxon>Pseudomonadati</taxon>
        <taxon>Pseudomonadota</taxon>
        <taxon>Gammaproteobacteria</taxon>
        <taxon>Vibrionales</taxon>
        <taxon>Vibrionaceae</taxon>
        <taxon>Vibrio</taxon>
    </lineage>
</organism>
<feature type="transmembrane region" description="Helical" evidence="5">
    <location>
        <begin position="97"/>
        <end position="120"/>
    </location>
</feature>
<feature type="transmembrane region" description="Helical" evidence="5">
    <location>
        <begin position="187"/>
        <end position="204"/>
    </location>
</feature>
<evidence type="ECO:0000256" key="4">
    <source>
        <dbReference type="ARBA" id="ARBA00023136"/>
    </source>
</evidence>
<feature type="transmembrane region" description="Helical" evidence="5">
    <location>
        <begin position="260"/>
        <end position="286"/>
    </location>
</feature>
<dbReference type="Proteomes" id="UP000856022">
    <property type="component" value="Unassembled WGS sequence"/>
</dbReference>
<feature type="transmembrane region" description="Helical" evidence="5">
    <location>
        <begin position="25"/>
        <end position="43"/>
    </location>
</feature>
<feature type="transmembrane region" description="Helical" evidence="5">
    <location>
        <begin position="370"/>
        <end position="390"/>
    </location>
</feature>
<dbReference type="InterPro" id="IPR052556">
    <property type="entry name" value="PolySynth_Transporter"/>
</dbReference>
<dbReference type="CDD" id="cd13128">
    <property type="entry name" value="MATE_Wzx_like"/>
    <property type="match status" value="1"/>
</dbReference>
<evidence type="ECO:0000313" key="8">
    <source>
        <dbReference type="Proteomes" id="UP000555836"/>
    </source>
</evidence>
<proteinExistence type="predicted"/>
<evidence type="ECO:0000256" key="5">
    <source>
        <dbReference type="SAM" id="Phobius"/>
    </source>
</evidence>
<name>A0A7Y0S9P2_VIBPH</name>
<keyword evidence="2 5" id="KW-0812">Transmembrane</keyword>
<keyword evidence="3 5" id="KW-1133">Transmembrane helix</keyword>
<dbReference type="EMBL" id="DACQKT010000005">
    <property type="protein sequence ID" value="HAS6677751.1"/>
    <property type="molecule type" value="Genomic_DNA"/>
</dbReference>
<dbReference type="Pfam" id="PF01943">
    <property type="entry name" value="Polysacc_synt"/>
    <property type="match status" value="1"/>
</dbReference>
<feature type="transmembrane region" description="Helical" evidence="5">
    <location>
        <begin position="155"/>
        <end position="175"/>
    </location>
</feature>
<feature type="transmembrane region" description="Helical" evidence="5">
    <location>
        <begin position="338"/>
        <end position="358"/>
    </location>
</feature>
<dbReference type="PANTHER" id="PTHR43424">
    <property type="entry name" value="LOCUS PUTATIVE PROTEIN 1-RELATED"/>
    <property type="match status" value="1"/>
</dbReference>
<dbReference type="EMBL" id="JABCLD010002028">
    <property type="protein sequence ID" value="NMU28752.1"/>
    <property type="molecule type" value="Genomic_DNA"/>
</dbReference>
<keyword evidence="4 5" id="KW-0472">Membrane</keyword>
<reference evidence="7 8" key="3">
    <citation type="submission" date="2020-04" db="EMBL/GenBank/DDBJ databases">
        <title>Whole-genome sequencing of Vibrio spp. from China reveals different genetic environments of blaCTX-M-14 among diverse lineages.</title>
        <authorList>
            <person name="Zheng Z."/>
            <person name="Ye L."/>
            <person name="Chen S."/>
        </authorList>
    </citation>
    <scope>NUCLEOTIDE SEQUENCE [LARGE SCALE GENOMIC DNA]</scope>
    <source>
        <strain evidence="7 8">Vb0574</strain>
    </source>
</reference>
<feature type="transmembrane region" description="Helical" evidence="5">
    <location>
        <begin position="55"/>
        <end position="77"/>
    </location>
</feature>
<protein>
    <submittedName>
        <fullName evidence="6 7">Flippase</fullName>
    </submittedName>
</protein>
<evidence type="ECO:0000313" key="6">
    <source>
        <dbReference type="EMBL" id="HAS6677751.1"/>
    </source>
</evidence>
<feature type="transmembrane region" description="Helical" evidence="5">
    <location>
        <begin position="126"/>
        <end position="143"/>
    </location>
</feature>
<reference evidence="6" key="2">
    <citation type="submission" date="2019-12" db="EMBL/GenBank/DDBJ databases">
        <authorList>
            <consortium name="NCBI Pathogen Detection Project"/>
        </authorList>
    </citation>
    <scope>NUCLEOTIDE SEQUENCE</scope>
    <source>
        <strain evidence="6">1930</strain>
    </source>
</reference>
<dbReference type="InterPro" id="IPR002797">
    <property type="entry name" value="Polysacc_synth"/>
</dbReference>
<feature type="transmembrane region" description="Helical" evidence="5">
    <location>
        <begin position="224"/>
        <end position="240"/>
    </location>
</feature>